<feature type="domain" description="Mannose-1-phosphate guanyltransferase C-terminal" evidence="10">
    <location>
        <begin position="107"/>
        <end position="186"/>
    </location>
</feature>
<evidence type="ECO:0000256" key="6">
    <source>
        <dbReference type="ARBA" id="ARBA00023315"/>
    </source>
</evidence>
<dbReference type="InterPro" id="IPR007691">
    <property type="entry name" value="LpxD"/>
</dbReference>
<keyword evidence="1 7" id="KW-0444">Lipid biosynthesis</keyword>
<accession>A0A1V4AP16</accession>
<evidence type="ECO:0000313" key="11">
    <source>
        <dbReference type="EMBL" id="OOP54859.1"/>
    </source>
</evidence>
<proteinExistence type="inferred from homology"/>
<evidence type="ECO:0000259" key="9">
    <source>
        <dbReference type="Pfam" id="PF04613"/>
    </source>
</evidence>
<organism evidence="11 12">
    <name type="scientific">Candidatus Brocadia carolinensis</name>
    <dbReference type="NCBI Taxonomy" id="1004156"/>
    <lineage>
        <taxon>Bacteria</taxon>
        <taxon>Pseudomonadati</taxon>
        <taxon>Planctomycetota</taxon>
        <taxon>Candidatus Brocadiia</taxon>
        <taxon>Candidatus Brocadiales</taxon>
        <taxon>Candidatus Brocadiaceae</taxon>
        <taxon>Candidatus Brocadia</taxon>
    </lineage>
</organism>
<comment type="similarity">
    <text evidence="7">Belongs to the transferase hexapeptide repeat family. LpxD subfamily.</text>
</comment>
<dbReference type="AlphaFoldDB" id="A0A1V4AP16"/>
<dbReference type="STRING" id="1004156.AYP45_17970"/>
<dbReference type="UniPathway" id="UPA00973"/>
<sequence length="365" mass="39490">MEKTLQALAEYVGGTVIGDPSVNIRGVMGIDDAREGDITFISNDKYIRKIDQTKASAIIVSPKLKDTNASLSQKKKRNLLVCNNPYLAFAKLIDLLMHKKPVYPEGIDPSARIDKTAVLGQNISVQAYVTIGKNTRIGDHVVLHPCVYVGDGCTIGDNTIIYPNAVVYNETVIGKRVTIHSNTVIGSSGFGYAPDGQGYYRIPQIGSTIIEDDVDIGANTTINRAVMGETVIRKGTKIDSQVVISHNVEVGENSLIVSQVGIAGSAKIGKHVTLAGGAGIVGHITVGDNVTVGGYSGVVNDIPSNQTYLGAPALPIQRMRRCYVIIEKLPEMRDLIKTLEKRITQLEKRNNDLLQAKKQENKKIN</sequence>
<evidence type="ECO:0000256" key="7">
    <source>
        <dbReference type="HAMAP-Rule" id="MF_00523"/>
    </source>
</evidence>
<dbReference type="CDD" id="cd03352">
    <property type="entry name" value="LbH_LpxD"/>
    <property type="match status" value="1"/>
</dbReference>
<dbReference type="InterPro" id="IPR018357">
    <property type="entry name" value="Hexapep_transf_CS"/>
</dbReference>
<dbReference type="InterPro" id="IPR001451">
    <property type="entry name" value="Hexapep"/>
</dbReference>
<dbReference type="PANTHER" id="PTHR43378:SF2">
    <property type="entry name" value="UDP-3-O-ACYLGLUCOSAMINE N-ACYLTRANSFERASE 1, MITOCHONDRIAL-RELATED"/>
    <property type="match status" value="1"/>
</dbReference>
<evidence type="ECO:0000313" key="12">
    <source>
        <dbReference type="Proteomes" id="UP000189681"/>
    </source>
</evidence>
<name>A0A1V4AP16_9BACT</name>
<keyword evidence="8" id="KW-0175">Coiled coil</keyword>
<dbReference type="InterPro" id="IPR020573">
    <property type="entry name" value="UDP_GlcNAc_AcTrfase_non-rep"/>
</dbReference>
<feature type="active site" description="Proton acceptor" evidence="7">
    <location>
        <position position="246"/>
    </location>
</feature>
<gene>
    <name evidence="7" type="primary">lpxD</name>
    <name evidence="11" type="ORF">AYP45_17970</name>
</gene>
<dbReference type="Pfam" id="PF04613">
    <property type="entry name" value="LpxD"/>
    <property type="match status" value="1"/>
</dbReference>
<feature type="domain" description="UDP-3-O-[3-hydroxymyristoyl] glucosamine N-acyltransferase non-repeat region" evidence="9">
    <location>
        <begin position="22"/>
        <end position="94"/>
    </location>
</feature>
<dbReference type="GO" id="GO:0103118">
    <property type="term" value="F:UDP-3-O-[(3R)-3-hydroxyacyl]-glucosamine N-acyltransferase activity"/>
    <property type="evidence" value="ECO:0007669"/>
    <property type="project" value="UniProtKB-EC"/>
</dbReference>
<dbReference type="GO" id="GO:0016020">
    <property type="term" value="C:membrane"/>
    <property type="evidence" value="ECO:0007669"/>
    <property type="project" value="GOC"/>
</dbReference>
<dbReference type="NCBIfam" id="NF002060">
    <property type="entry name" value="PRK00892.1"/>
    <property type="match status" value="1"/>
</dbReference>
<dbReference type="Pfam" id="PF00132">
    <property type="entry name" value="Hexapep"/>
    <property type="match status" value="1"/>
</dbReference>
<comment type="subunit">
    <text evidence="7">Homotrimer.</text>
</comment>
<comment type="pathway">
    <text evidence="7">Bacterial outer membrane biogenesis; LPS lipid A biosynthesis.</text>
</comment>
<dbReference type="EC" id="2.3.1.191" evidence="7"/>
<keyword evidence="6 7" id="KW-0012">Acyltransferase</keyword>
<dbReference type="InterPro" id="IPR056729">
    <property type="entry name" value="GMPPB_C"/>
</dbReference>
<dbReference type="NCBIfam" id="TIGR01853">
    <property type="entry name" value="lipid_A_lpxD"/>
    <property type="match status" value="1"/>
</dbReference>
<dbReference type="GO" id="GO:0009245">
    <property type="term" value="P:lipid A biosynthetic process"/>
    <property type="evidence" value="ECO:0007669"/>
    <property type="project" value="UniProtKB-UniRule"/>
</dbReference>
<evidence type="ECO:0000256" key="4">
    <source>
        <dbReference type="ARBA" id="ARBA00022737"/>
    </source>
</evidence>
<evidence type="ECO:0000259" key="10">
    <source>
        <dbReference type="Pfam" id="PF25087"/>
    </source>
</evidence>
<dbReference type="Pfam" id="PF25087">
    <property type="entry name" value="GMPPB_C"/>
    <property type="match status" value="1"/>
</dbReference>
<protein>
    <recommendedName>
        <fullName evidence="7">UDP-3-O-acylglucosamine N-acyltransferase</fullName>
        <ecNumber evidence="7">2.3.1.191</ecNumber>
    </recommendedName>
</protein>
<reference evidence="11 12" key="1">
    <citation type="journal article" date="2017" name="Water Res.">
        <title>Discovery and metagenomic analysis of an anammox bacterial enrichment related to Candidatus "Brocadia caroliniensis" in a full-scale glycerol-fed nitritation-denitritation separate centrate treatment process.</title>
        <authorList>
            <person name="Park H."/>
            <person name="Brotto A.C."/>
            <person name="van Loosdrecht M.C."/>
            <person name="Chandran K."/>
        </authorList>
    </citation>
    <scope>NUCLEOTIDE SEQUENCE [LARGE SCALE GENOMIC DNA]</scope>
    <source>
        <strain evidence="11">26THWARD</strain>
    </source>
</reference>
<evidence type="ECO:0000256" key="5">
    <source>
        <dbReference type="ARBA" id="ARBA00023098"/>
    </source>
</evidence>
<keyword evidence="3 7" id="KW-0808">Transferase</keyword>
<dbReference type="Gene3D" id="3.40.1390.10">
    <property type="entry name" value="MurE/MurF, N-terminal domain"/>
    <property type="match status" value="1"/>
</dbReference>
<evidence type="ECO:0000256" key="3">
    <source>
        <dbReference type="ARBA" id="ARBA00022679"/>
    </source>
</evidence>
<dbReference type="Proteomes" id="UP000189681">
    <property type="component" value="Unassembled WGS sequence"/>
</dbReference>
<dbReference type="SUPFAM" id="SSF51161">
    <property type="entry name" value="Trimeric LpxA-like enzymes"/>
    <property type="match status" value="1"/>
</dbReference>
<dbReference type="HAMAP" id="MF_00523">
    <property type="entry name" value="LpxD"/>
    <property type="match status" value="1"/>
</dbReference>
<dbReference type="EMBL" id="AYTS01000207">
    <property type="protein sequence ID" value="OOP54859.1"/>
    <property type="molecule type" value="Genomic_DNA"/>
</dbReference>
<keyword evidence="4 7" id="KW-0677">Repeat</keyword>
<evidence type="ECO:0000256" key="8">
    <source>
        <dbReference type="SAM" id="Coils"/>
    </source>
</evidence>
<dbReference type="PANTHER" id="PTHR43378">
    <property type="entry name" value="UDP-3-O-ACYLGLUCOSAMINE N-ACYLTRANSFERASE"/>
    <property type="match status" value="1"/>
</dbReference>
<comment type="catalytic activity">
    <reaction evidence="7">
        <text>a UDP-3-O-[(3R)-3-hydroxyacyl]-alpha-D-glucosamine + a (3R)-hydroxyacyl-[ACP] = a UDP-2-N,3-O-bis[(3R)-3-hydroxyacyl]-alpha-D-glucosamine + holo-[ACP] + H(+)</text>
        <dbReference type="Rhea" id="RHEA:53836"/>
        <dbReference type="Rhea" id="RHEA-COMP:9685"/>
        <dbReference type="Rhea" id="RHEA-COMP:9945"/>
        <dbReference type="ChEBI" id="CHEBI:15378"/>
        <dbReference type="ChEBI" id="CHEBI:64479"/>
        <dbReference type="ChEBI" id="CHEBI:78827"/>
        <dbReference type="ChEBI" id="CHEBI:137740"/>
        <dbReference type="ChEBI" id="CHEBI:137748"/>
        <dbReference type="EC" id="2.3.1.191"/>
    </reaction>
</comment>
<dbReference type="PROSITE" id="PS00101">
    <property type="entry name" value="HEXAPEP_TRANSFERASES"/>
    <property type="match status" value="1"/>
</dbReference>
<comment type="caution">
    <text evidence="11">The sequence shown here is derived from an EMBL/GenBank/DDBJ whole genome shotgun (WGS) entry which is preliminary data.</text>
</comment>
<dbReference type="GO" id="GO:0016410">
    <property type="term" value="F:N-acyltransferase activity"/>
    <property type="evidence" value="ECO:0007669"/>
    <property type="project" value="InterPro"/>
</dbReference>
<evidence type="ECO:0000256" key="2">
    <source>
        <dbReference type="ARBA" id="ARBA00022556"/>
    </source>
</evidence>
<feature type="coiled-coil region" evidence="8">
    <location>
        <begin position="329"/>
        <end position="363"/>
    </location>
</feature>
<dbReference type="InterPro" id="IPR011004">
    <property type="entry name" value="Trimer_LpxA-like_sf"/>
</dbReference>
<keyword evidence="5 7" id="KW-0443">Lipid metabolism</keyword>
<keyword evidence="2 7" id="KW-0441">Lipid A biosynthesis</keyword>
<evidence type="ECO:0000256" key="1">
    <source>
        <dbReference type="ARBA" id="ARBA00022516"/>
    </source>
</evidence>
<dbReference type="Gene3D" id="2.160.10.10">
    <property type="entry name" value="Hexapeptide repeat proteins"/>
    <property type="match status" value="1"/>
</dbReference>
<comment type="function">
    <text evidence="7">Catalyzes the N-acylation of UDP-3-O-acylglucosamine using 3-hydroxyacyl-ACP as the acyl donor. Is involved in the biosynthesis of lipid A, a phosphorylated glycolipid that anchors the lipopolysaccharide to the outer membrane of the cell.</text>
</comment>